<proteinExistence type="predicted"/>
<feature type="transmembrane region" description="Helical" evidence="1">
    <location>
        <begin position="76"/>
        <end position="99"/>
    </location>
</feature>
<name>A0A1Q8Q433_9BACI</name>
<keyword evidence="1" id="KW-1133">Transmembrane helix</keyword>
<gene>
    <name evidence="2" type="ORF">BTO30_11375</name>
</gene>
<keyword evidence="3" id="KW-1185">Reference proteome</keyword>
<dbReference type="STRING" id="1714264.BTO30_11375"/>
<comment type="caution">
    <text evidence="2">The sequence shown here is derived from an EMBL/GenBank/DDBJ whole genome shotgun (WGS) entry which is preliminary data.</text>
</comment>
<dbReference type="AlphaFoldDB" id="A0A1Q8Q433"/>
<sequence length="103" mass="11623">MRTLMDNLIAVSGLLGGIIISVIVYFITRKAGAKRRWFDERQKQVSSLAHAASWNITFAVLLIAWAVVILVEGISFSFFLMTALYAAHCMGFLFTSIYYSRDH</sequence>
<dbReference type="OrthoDB" id="2647991at2"/>
<keyword evidence="1" id="KW-0812">Transmembrane</keyword>
<keyword evidence="1" id="KW-0472">Membrane</keyword>
<reference evidence="2 3" key="1">
    <citation type="submission" date="2016-12" db="EMBL/GenBank/DDBJ databases">
        <title>Domibacillus antri genome sequencing.</title>
        <authorList>
            <person name="Verma A."/>
            <person name="Krishnamurthi S."/>
        </authorList>
    </citation>
    <scope>NUCLEOTIDE SEQUENCE [LARGE SCALE GENOMIC DNA]</scope>
    <source>
        <strain evidence="2 3">XD80</strain>
    </source>
</reference>
<protein>
    <recommendedName>
        <fullName evidence="4">DUF2178 domain-containing protein</fullName>
    </recommendedName>
</protein>
<feature type="transmembrane region" description="Helical" evidence="1">
    <location>
        <begin position="6"/>
        <end position="27"/>
    </location>
</feature>
<evidence type="ECO:0000313" key="3">
    <source>
        <dbReference type="Proteomes" id="UP000185568"/>
    </source>
</evidence>
<accession>A0A1Q8Q433</accession>
<feature type="transmembrane region" description="Helical" evidence="1">
    <location>
        <begin position="48"/>
        <end position="70"/>
    </location>
</feature>
<evidence type="ECO:0000256" key="1">
    <source>
        <dbReference type="SAM" id="Phobius"/>
    </source>
</evidence>
<evidence type="ECO:0000313" key="2">
    <source>
        <dbReference type="EMBL" id="OLN22087.1"/>
    </source>
</evidence>
<dbReference type="Proteomes" id="UP000185568">
    <property type="component" value="Unassembled WGS sequence"/>
</dbReference>
<evidence type="ECO:0008006" key="4">
    <source>
        <dbReference type="Google" id="ProtNLM"/>
    </source>
</evidence>
<dbReference type="EMBL" id="MSDU01000024">
    <property type="protein sequence ID" value="OLN22087.1"/>
    <property type="molecule type" value="Genomic_DNA"/>
</dbReference>
<organism evidence="2 3">
    <name type="scientific">Domibacillus antri</name>
    <dbReference type="NCBI Taxonomy" id="1714264"/>
    <lineage>
        <taxon>Bacteria</taxon>
        <taxon>Bacillati</taxon>
        <taxon>Bacillota</taxon>
        <taxon>Bacilli</taxon>
        <taxon>Bacillales</taxon>
        <taxon>Bacillaceae</taxon>
        <taxon>Domibacillus</taxon>
    </lineage>
</organism>